<evidence type="ECO:0000313" key="3">
    <source>
        <dbReference type="Proteomes" id="UP001202328"/>
    </source>
</evidence>
<dbReference type="Proteomes" id="UP001202328">
    <property type="component" value="Unassembled WGS sequence"/>
</dbReference>
<gene>
    <name evidence="2" type="ORF">MKW98_032439</name>
</gene>
<feature type="non-terminal residue" evidence="2">
    <location>
        <position position="132"/>
    </location>
</feature>
<comment type="caution">
    <text evidence="2">The sequence shown here is derived from an EMBL/GenBank/DDBJ whole genome shotgun (WGS) entry which is preliminary data.</text>
</comment>
<evidence type="ECO:0000256" key="1">
    <source>
        <dbReference type="SAM" id="MobiDB-lite"/>
    </source>
</evidence>
<dbReference type="AlphaFoldDB" id="A0AAD4XLG5"/>
<organism evidence="2 3">
    <name type="scientific">Papaver atlanticum</name>
    <dbReference type="NCBI Taxonomy" id="357466"/>
    <lineage>
        <taxon>Eukaryota</taxon>
        <taxon>Viridiplantae</taxon>
        <taxon>Streptophyta</taxon>
        <taxon>Embryophyta</taxon>
        <taxon>Tracheophyta</taxon>
        <taxon>Spermatophyta</taxon>
        <taxon>Magnoliopsida</taxon>
        <taxon>Ranunculales</taxon>
        <taxon>Papaveraceae</taxon>
        <taxon>Papaveroideae</taxon>
        <taxon>Papaver</taxon>
    </lineage>
</organism>
<name>A0AAD4XLG5_9MAGN</name>
<protein>
    <submittedName>
        <fullName evidence="2">Uncharacterized protein</fullName>
    </submittedName>
</protein>
<sequence>MEASVEVIFQVKEDSLSCRVTKSTTVETLKTVVCGRWIVLNPRSIHFVLKGQCNQLYVDTDFVLQSVFERFFMGGVTTFSLFCERLVRSPSQTSPSSCPNPILSSSSVKNPTTSLPKGSRIISPVSKDARAK</sequence>
<reference evidence="2" key="1">
    <citation type="submission" date="2022-04" db="EMBL/GenBank/DDBJ databases">
        <title>A functionally conserved STORR gene fusion in Papaver species that diverged 16.8 million years ago.</title>
        <authorList>
            <person name="Catania T."/>
        </authorList>
    </citation>
    <scope>NUCLEOTIDE SEQUENCE</scope>
    <source>
        <strain evidence="2">S-188037</strain>
    </source>
</reference>
<feature type="compositionally biased region" description="Low complexity" evidence="1">
    <location>
        <begin position="94"/>
        <end position="107"/>
    </location>
</feature>
<dbReference type="EMBL" id="JAJJMB010008334">
    <property type="protein sequence ID" value="KAI3924238.1"/>
    <property type="molecule type" value="Genomic_DNA"/>
</dbReference>
<keyword evidence="3" id="KW-1185">Reference proteome</keyword>
<feature type="region of interest" description="Disordered" evidence="1">
    <location>
        <begin position="89"/>
        <end position="132"/>
    </location>
</feature>
<evidence type="ECO:0000313" key="2">
    <source>
        <dbReference type="EMBL" id="KAI3924238.1"/>
    </source>
</evidence>
<proteinExistence type="predicted"/>
<accession>A0AAD4XLG5</accession>